<gene>
    <name evidence="2" type="ORF">H0H26_04025</name>
</gene>
<accession>A0A7U2NGI2</accession>
<name>A0A7U2NGI2_FLAPS</name>
<dbReference type="AlphaFoldDB" id="A0A7U2NGI2"/>
<feature type="transmembrane region" description="Helical" evidence="1">
    <location>
        <begin position="125"/>
        <end position="142"/>
    </location>
</feature>
<evidence type="ECO:0000256" key="1">
    <source>
        <dbReference type="SAM" id="Phobius"/>
    </source>
</evidence>
<proteinExistence type="predicted"/>
<feature type="transmembrane region" description="Helical" evidence="1">
    <location>
        <begin position="56"/>
        <end position="78"/>
    </location>
</feature>
<keyword evidence="1" id="KW-1133">Transmembrane helix</keyword>
<dbReference type="EMBL" id="CP059075">
    <property type="protein sequence ID" value="QRE04769.1"/>
    <property type="molecule type" value="Genomic_DNA"/>
</dbReference>
<evidence type="ECO:0000313" key="2">
    <source>
        <dbReference type="EMBL" id="QRE04769.1"/>
    </source>
</evidence>
<dbReference type="RefSeq" id="WP_081367637.1">
    <property type="nucleotide sequence ID" value="NZ_CP059075.1"/>
</dbReference>
<reference evidence="2 3" key="1">
    <citation type="submission" date="2020-07" db="EMBL/GenBank/DDBJ databases">
        <title>Genomic characterization of Flavobacterium psychrophilum strains.</title>
        <authorList>
            <person name="Castillo D."/>
            <person name="Jorgensen J."/>
            <person name="Middelboe M."/>
        </authorList>
    </citation>
    <scope>NUCLEOTIDE SEQUENCE [LARGE SCALE GENOMIC DNA]</scope>
    <source>
        <strain evidence="2 3">FPS-R7</strain>
    </source>
</reference>
<sequence length="155" mass="17860">MEKIALRDNFFHRSPALLDFLREQALSKTPQSGGSLVASNKKMQLKIRNNIELKNALNIIWMISALIFLLVFISIILYPENLILANIPICENQKKGSECFLCGSSRAFIEIKKLNFSNAYNYNKGSILLFIIMTINFLTYLYNNQFNIKIFKSKL</sequence>
<dbReference type="Proteomes" id="UP000596329">
    <property type="component" value="Chromosome"/>
</dbReference>
<protein>
    <submittedName>
        <fullName evidence="2">DUF2752 domain-containing protein</fullName>
    </submittedName>
</protein>
<organism evidence="2 3">
    <name type="scientific">Flavobacterium psychrophilum</name>
    <dbReference type="NCBI Taxonomy" id="96345"/>
    <lineage>
        <taxon>Bacteria</taxon>
        <taxon>Pseudomonadati</taxon>
        <taxon>Bacteroidota</taxon>
        <taxon>Flavobacteriia</taxon>
        <taxon>Flavobacteriales</taxon>
        <taxon>Flavobacteriaceae</taxon>
        <taxon>Flavobacterium</taxon>
    </lineage>
</organism>
<evidence type="ECO:0000313" key="3">
    <source>
        <dbReference type="Proteomes" id="UP000596329"/>
    </source>
</evidence>
<keyword evidence="1" id="KW-0812">Transmembrane</keyword>
<keyword evidence="1" id="KW-0472">Membrane</keyword>